<comment type="similarity">
    <text evidence="1">Belongs to the metallo-beta-lactamase superfamily.</text>
</comment>
<dbReference type="GO" id="GO:0016787">
    <property type="term" value="F:hydrolase activity"/>
    <property type="evidence" value="ECO:0007669"/>
    <property type="project" value="UniProtKB-KW"/>
</dbReference>
<evidence type="ECO:0000256" key="2">
    <source>
        <dbReference type="ARBA" id="ARBA00022723"/>
    </source>
</evidence>
<dbReference type="Gene3D" id="3.60.15.10">
    <property type="entry name" value="Ribonuclease Z/Hydroxyacylglutathione hydrolase-like"/>
    <property type="match status" value="1"/>
</dbReference>
<gene>
    <name evidence="5" type="ORF">PCA10_34610</name>
</gene>
<dbReference type="SUPFAM" id="SSF56281">
    <property type="entry name" value="Metallo-hydrolase/oxidoreductase"/>
    <property type="match status" value="1"/>
</dbReference>
<keyword evidence="3" id="KW-0378">Hydrolase</keyword>
<sequence length="287" mass="31832">MTRRLSVLAGRLRKLDGGSMFGSLPRQRWSDCIEPDAENQIGLASRVLLVQEPGRNVLIMAGSEPLLAPVPRTCRCQPQPLGLLDSLAQRGLDEHDIDVVILTHVHALLPPDVRSAFQAGDPPRLLFPGASYVTGARQWSRALRPHPRDRAWFVPQLLDQLEESGRLKLVEDSASGVLGEGWRFHVSDGYTPGQLLPELEMPGGPVVFAGDLIPGLHWLELDVTTAFDRNPECLIEEKERLLDHLVATGGRLLLARDPAVALAKVTRDRQSRYYAFDQHGCLDRCEI</sequence>
<dbReference type="RefSeq" id="WP_016493337.1">
    <property type="nucleotide sequence ID" value="NC_021499.1"/>
</dbReference>
<proteinExistence type="inferred from homology"/>
<dbReference type="Proteomes" id="UP000015503">
    <property type="component" value="Chromosome"/>
</dbReference>
<evidence type="ECO:0000256" key="1">
    <source>
        <dbReference type="ARBA" id="ARBA00007749"/>
    </source>
</evidence>
<dbReference type="InterPro" id="IPR036866">
    <property type="entry name" value="RibonucZ/Hydroxyglut_hydro"/>
</dbReference>
<dbReference type="GO" id="GO:0046872">
    <property type="term" value="F:metal ion binding"/>
    <property type="evidence" value="ECO:0007669"/>
    <property type="project" value="UniProtKB-KW"/>
</dbReference>
<dbReference type="AlphaFoldDB" id="S6ASY4"/>
<evidence type="ECO:0000256" key="3">
    <source>
        <dbReference type="ARBA" id="ARBA00022801"/>
    </source>
</evidence>
<dbReference type="PANTHER" id="PTHR42978">
    <property type="entry name" value="QUORUM-QUENCHING LACTONASE YTNP-RELATED-RELATED"/>
    <property type="match status" value="1"/>
</dbReference>
<keyword evidence="4" id="KW-0862">Zinc</keyword>
<dbReference type="EMBL" id="AP013068">
    <property type="protein sequence ID" value="BAN49193.1"/>
    <property type="molecule type" value="Genomic_DNA"/>
</dbReference>
<dbReference type="KEGG" id="pre:PCA10_34610"/>
<name>S6ASY4_METRE</name>
<evidence type="ECO:0000313" key="5">
    <source>
        <dbReference type="EMBL" id="BAN49193.1"/>
    </source>
</evidence>
<dbReference type="PATRIC" id="fig|1245471.3.peg.3500"/>
<dbReference type="CDD" id="cd16281">
    <property type="entry name" value="metallo-hydrolase-like_MBL-fold"/>
    <property type="match status" value="1"/>
</dbReference>
<dbReference type="STRING" id="1245471.PCA10_34610"/>
<accession>S6ASY4</accession>
<dbReference type="OrthoDB" id="5443440at2"/>
<dbReference type="PANTHER" id="PTHR42978:SF6">
    <property type="entry name" value="QUORUM-QUENCHING LACTONASE YTNP-RELATED"/>
    <property type="match status" value="1"/>
</dbReference>
<dbReference type="HOGENOM" id="CLU_056519_2_0_6"/>
<evidence type="ECO:0008006" key="7">
    <source>
        <dbReference type="Google" id="ProtNLM"/>
    </source>
</evidence>
<evidence type="ECO:0000313" key="6">
    <source>
        <dbReference type="Proteomes" id="UP000015503"/>
    </source>
</evidence>
<keyword evidence="6" id="KW-1185">Reference proteome</keyword>
<protein>
    <recommendedName>
        <fullName evidence="7">Metallo-beta-lactamase domain-containing protein</fullName>
    </recommendedName>
</protein>
<dbReference type="InterPro" id="IPR051013">
    <property type="entry name" value="MBL_superfamily_lactonases"/>
</dbReference>
<reference evidence="5 6" key="1">
    <citation type="journal article" date="2013" name="Genome Announc.">
        <title>Complete Genome Sequence of the Carbazole Degrader Pseudomonas resinovorans Strain CA10 (NBRC 106553).</title>
        <authorList>
            <person name="Shintani M."/>
            <person name="Hosoyama A."/>
            <person name="Ohji S."/>
            <person name="Tsuchikane K."/>
            <person name="Takarada H."/>
            <person name="Yamazoe A."/>
            <person name="Fujita N."/>
            <person name="Nojiri H."/>
        </authorList>
    </citation>
    <scope>NUCLEOTIDE SEQUENCE [LARGE SCALE GENOMIC DNA]</scope>
    <source>
        <strain evidence="5 6">NBRC 106553</strain>
    </source>
</reference>
<dbReference type="eggNOG" id="COG0491">
    <property type="taxonomic scope" value="Bacteria"/>
</dbReference>
<keyword evidence="2" id="KW-0479">Metal-binding</keyword>
<evidence type="ECO:0000256" key="4">
    <source>
        <dbReference type="ARBA" id="ARBA00022833"/>
    </source>
</evidence>
<organism evidence="5 6">
    <name type="scientific">Metapseudomonas resinovorans NBRC 106553</name>
    <dbReference type="NCBI Taxonomy" id="1245471"/>
    <lineage>
        <taxon>Bacteria</taxon>
        <taxon>Pseudomonadati</taxon>
        <taxon>Pseudomonadota</taxon>
        <taxon>Gammaproteobacteria</taxon>
        <taxon>Pseudomonadales</taxon>
        <taxon>Pseudomonadaceae</taxon>
        <taxon>Metapseudomonas</taxon>
    </lineage>
</organism>